<evidence type="ECO:0000313" key="2">
    <source>
        <dbReference type="EMBL" id="EFG03622.2"/>
    </source>
</evidence>
<accession>B5GVX7</accession>
<dbReference type="Proteomes" id="UP000002357">
    <property type="component" value="Plasmid pSCL4"/>
</dbReference>
<geneLocation type="plasmid" evidence="2 3">
    <name>pSCL4</name>
</geneLocation>
<keyword evidence="3" id="KW-1185">Reference proteome</keyword>
<dbReference type="RefSeq" id="WP_003956013.1">
    <property type="nucleotide sequence ID" value="NZ_WKJT01000033.1"/>
</dbReference>
<gene>
    <name evidence="2" type="ORF">SCLAV_p0131</name>
</gene>
<dbReference type="OrthoDB" id="4230136at2"/>
<sequence length="743" mass="79522">MVPVLRRSGVVSIDTAEGDYGQDVGLKCKVLPLWAAQDVLGHRLNLSKKEYATLWRRLEAVMGPGWAHRDGSVTPAGLIGMRTGRGAATDRLPLLLVLEARESGRLRLCGGAVDTRRGRAAATVARLLGCSAAAGERVLERLEDQGLVLRVRLRTGSGLSNRSRLVVPAVAAAHGRTVAADDALQDGAEALEPGFSDPDVTAGPGEAPGTDTDPQVSGVPVADATVVADSDVAAALHTDHPPVVSRSGSDELSGGFSVEGRGVDGRRPDRACVREDQAVDRETGAAGTGSSVAEGGPLRGEQPKESPVDEWAAQRAAGAGAGGRPKAAVWETAQQQRRVGLPADLRLRVALGPVSWLWERLSGWQQDQVEAAAKAELMRLTDVGVASEGAPRLLADRLTDRLRETGGEALVTTPYGWLIRRGLPQRQTCSHRKCDDGVRLDTGEECENCGNVIHLRRALRARTCAEVDRELPGLTDGERQCVLEERLREHAAVEAEDFVWRRERAREQQARRDAARAAAAEWAEAERAAVAAADTVRQALLCEGCGQPRAGGLCETYGYRRRTETLIAEAGLVAAAWAADLTDAAAVAAVRAAVRACLEAAIRMAQDDFLRAADPDGLAENPDATESALAFTALHTLEQSLPEYHSSALDQLGRTPEADAEARRAYKTEQGRRWYRHNPHGADAVTVATKAAHTARERAAEYLLAARLKQLREQAAARTEQATAAPWTERSPPAWWTATPPGR</sequence>
<dbReference type="EMBL" id="CM000914">
    <property type="protein sequence ID" value="EFG03622.2"/>
    <property type="molecule type" value="Genomic_DNA"/>
</dbReference>
<dbReference type="AlphaFoldDB" id="B5GVX7"/>
<organism evidence="2 3">
    <name type="scientific">Streptomyces clavuligerus</name>
    <dbReference type="NCBI Taxonomy" id="1901"/>
    <lineage>
        <taxon>Bacteria</taxon>
        <taxon>Bacillati</taxon>
        <taxon>Actinomycetota</taxon>
        <taxon>Actinomycetes</taxon>
        <taxon>Kitasatosporales</taxon>
        <taxon>Streptomycetaceae</taxon>
        <taxon>Streptomyces</taxon>
    </lineage>
</organism>
<feature type="compositionally biased region" description="Basic and acidic residues" evidence="1">
    <location>
        <begin position="261"/>
        <end position="283"/>
    </location>
</feature>
<reference evidence="2 3" key="1">
    <citation type="journal article" date="2010" name="Genome Biol. Evol.">
        <title>The sequence of a 1.8-mb bacterial linear plasmid reveals a rich evolutionary reservoir of secondary metabolic pathways.</title>
        <authorList>
            <person name="Medema M.H."/>
            <person name="Trefzer A."/>
            <person name="Kovalchuk A."/>
            <person name="van den Berg M."/>
            <person name="Mueller U."/>
            <person name="Heijne W."/>
            <person name="Wu L."/>
            <person name="Alam M.T."/>
            <person name="Ronning C.M."/>
            <person name="Nierman W.C."/>
            <person name="Bovenberg R.A.L."/>
            <person name="Breitling R."/>
            <person name="Takano E."/>
        </authorList>
    </citation>
    <scope>NUCLEOTIDE SEQUENCE [LARGE SCALE GENOMIC DNA]</scope>
    <source>
        <strain evidence="3">ATCC 27064 / DSM 738 / JCM 4710 / NBRC 13307 / NCIMB 12785 / NRRL 3585 / VKM Ac-602</strain>
        <plasmid evidence="2">pSCL4</plasmid>
    </source>
</reference>
<proteinExistence type="predicted"/>
<feature type="region of interest" description="Disordered" evidence="1">
    <location>
        <begin position="238"/>
        <end position="309"/>
    </location>
</feature>
<evidence type="ECO:0000313" key="3">
    <source>
        <dbReference type="Proteomes" id="UP000002357"/>
    </source>
</evidence>
<name>B5GVX7_STRCL</name>
<feature type="region of interest" description="Disordered" evidence="1">
    <location>
        <begin position="720"/>
        <end position="743"/>
    </location>
</feature>
<dbReference type="eggNOG" id="ENOG5031BJ9">
    <property type="taxonomic scope" value="Bacteria"/>
</dbReference>
<feature type="region of interest" description="Disordered" evidence="1">
    <location>
        <begin position="192"/>
        <end position="216"/>
    </location>
</feature>
<keyword evidence="2" id="KW-0614">Plasmid</keyword>
<evidence type="ECO:0000256" key="1">
    <source>
        <dbReference type="SAM" id="MobiDB-lite"/>
    </source>
</evidence>
<protein>
    <submittedName>
        <fullName evidence="2">Uncharacterized protein</fullName>
    </submittedName>
</protein>